<dbReference type="Proteomes" id="UP000825729">
    <property type="component" value="Unassembled WGS sequence"/>
</dbReference>
<keyword evidence="3" id="KW-1185">Reference proteome</keyword>
<feature type="region of interest" description="Disordered" evidence="1">
    <location>
        <begin position="59"/>
        <end position="91"/>
    </location>
</feature>
<comment type="caution">
    <text evidence="2">The sequence shown here is derived from an EMBL/GenBank/DDBJ whole genome shotgun (WGS) entry which is preliminary data.</text>
</comment>
<organism evidence="2 3">
    <name type="scientific">Aristolochia fimbriata</name>
    <name type="common">White veined hardy Dutchman's pipe vine</name>
    <dbReference type="NCBI Taxonomy" id="158543"/>
    <lineage>
        <taxon>Eukaryota</taxon>
        <taxon>Viridiplantae</taxon>
        <taxon>Streptophyta</taxon>
        <taxon>Embryophyta</taxon>
        <taxon>Tracheophyta</taxon>
        <taxon>Spermatophyta</taxon>
        <taxon>Magnoliopsida</taxon>
        <taxon>Magnoliidae</taxon>
        <taxon>Piperales</taxon>
        <taxon>Aristolochiaceae</taxon>
        <taxon>Aristolochia</taxon>
    </lineage>
</organism>
<gene>
    <name evidence="2" type="ORF">H6P81_003806</name>
</gene>
<evidence type="ECO:0000313" key="3">
    <source>
        <dbReference type="Proteomes" id="UP000825729"/>
    </source>
</evidence>
<dbReference type="EMBL" id="JAINDJ010000002">
    <property type="protein sequence ID" value="KAG9459298.1"/>
    <property type="molecule type" value="Genomic_DNA"/>
</dbReference>
<dbReference type="CDD" id="cd23700">
    <property type="entry name" value="At3g51010"/>
    <property type="match status" value="1"/>
</dbReference>
<dbReference type="GO" id="GO:0005739">
    <property type="term" value="C:mitochondrion"/>
    <property type="evidence" value="ECO:0007669"/>
    <property type="project" value="TreeGrafter"/>
</dbReference>
<dbReference type="PANTHER" id="PTHR36767">
    <property type="entry name" value="OS05G0126200 PROTEIN"/>
    <property type="match status" value="1"/>
</dbReference>
<feature type="region of interest" description="Disordered" evidence="1">
    <location>
        <begin position="98"/>
        <end position="117"/>
    </location>
</feature>
<feature type="compositionally biased region" description="Basic residues" evidence="1">
    <location>
        <begin position="70"/>
        <end position="84"/>
    </location>
</feature>
<evidence type="ECO:0000256" key="1">
    <source>
        <dbReference type="SAM" id="MobiDB-lite"/>
    </source>
</evidence>
<accession>A0AAV7FEG4</accession>
<proteinExistence type="predicted"/>
<evidence type="ECO:0000313" key="2">
    <source>
        <dbReference type="EMBL" id="KAG9459298.1"/>
    </source>
</evidence>
<dbReference type="PANTHER" id="PTHR36767:SF1">
    <property type="entry name" value="OS05G0126200 PROTEIN"/>
    <property type="match status" value="1"/>
</dbReference>
<protein>
    <submittedName>
        <fullName evidence="2">Uncharacterized protein</fullName>
    </submittedName>
</protein>
<sequence length="182" mass="21034">MFARGALRNLIRPLSSARLSLPYFPTSPVSSRPVLGFRSLAAPFQSELIPRWIPDSTQQHIHSLTDNRFPKRRPSTKSRRKRASLRPPGPYAWVQYVPGEPIPRSRPNEGSVQGRNRKMRIKLQKAFILAEKKKRVAQMQAASRKKRMESIERKMAAVARERAWAERLAELQRLEKEKNNTV</sequence>
<name>A0AAV7FEG4_ARIFI</name>
<reference evidence="2 3" key="1">
    <citation type="submission" date="2021-07" db="EMBL/GenBank/DDBJ databases">
        <title>The Aristolochia fimbriata genome: insights into angiosperm evolution, floral development and chemical biosynthesis.</title>
        <authorList>
            <person name="Jiao Y."/>
        </authorList>
    </citation>
    <scope>NUCLEOTIDE SEQUENCE [LARGE SCALE GENOMIC DNA]</scope>
    <source>
        <strain evidence="2">IBCAS-2021</strain>
        <tissue evidence="2">Leaf</tissue>
    </source>
</reference>
<dbReference type="AlphaFoldDB" id="A0AAV7FEG4"/>